<organism evidence="2">
    <name type="scientific">uncultured Caudovirales phage</name>
    <dbReference type="NCBI Taxonomy" id="2100421"/>
    <lineage>
        <taxon>Viruses</taxon>
        <taxon>Duplodnaviria</taxon>
        <taxon>Heunggongvirae</taxon>
        <taxon>Uroviricota</taxon>
        <taxon>Caudoviricetes</taxon>
        <taxon>Peduoviridae</taxon>
        <taxon>Maltschvirus</taxon>
        <taxon>Maltschvirus maltsch</taxon>
    </lineage>
</organism>
<evidence type="ECO:0000313" key="2">
    <source>
        <dbReference type="EMBL" id="CAB5217016.1"/>
    </source>
</evidence>
<protein>
    <recommendedName>
        <fullName evidence="1">YqbQ/XkdQ domain-containing protein</fullName>
    </recommendedName>
</protein>
<name>A0A6J7WIP2_9CAUD</name>
<gene>
    <name evidence="2" type="ORF">UFOVP199_30</name>
</gene>
<dbReference type="EMBL" id="LR798244">
    <property type="protein sequence ID" value="CAB5217016.1"/>
    <property type="molecule type" value="Genomic_DNA"/>
</dbReference>
<proteinExistence type="predicted"/>
<dbReference type="InterPro" id="IPR056937">
    <property type="entry name" value="YqbQ/XkdQ"/>
</dbReference>
<reference evidence="2" key="1">
    <citation type="submission" date="2020-05" db="EMBL/GenBank/DDBJ databases">
        <authorList>
            <person name="Chiriac C."/>
            <person name="Salcher M."/>
            <person name="Ghai R."/>
            <person name="Kavagutti S V."/>
        </authorList>
    </citation>
    <scope>NUCLEOTIDE SEQUENCE</scope>
</reference>
<evidence type="ECO:0000259" key="1">
    <source>
        <dbReference type="Pfam" id="PF24032"/>
    </source>
</evidence>
<accession>A0A6J7WIP2</accession>
<dbReference type="Pfam" id="PF24032">
    <property type="entry name" value="YQBQ"/>
    <property type="match status" value="1"/>
</dbReference>
<sequence length="415" mass="44986">MAIYDPRVAYNKSTFHYDGALPYDGFSQAPGTGESPWTVELAIDLAANGAGNFFTLDDATKGVLGNTTYKLAGDVLVDITGWVRSIDVKRGRSRVLEKFTAGSCSLVLDNRERLFDPLMTASPFYGSIVPRKQIIVSRDGLPVFTGNVQDWDFSENVSGDATAEPKSSDGFALVAQSNLPAGTATSQLTGARINAVLNQVGWATGLRDIEAGLATLDADVRANDENVLAYMQKVETSENGALFIAKNGKFTFRDSAAPSYSGVKFGDDIPMIDYQVAYGVEELWNKINVTYTSGSVVAGTVTVEDTTSQTEYGVFEVTYDTLLANSTQATTLANALLAEYSQPKYRVDQITVFMEGLTSAQRTKVLSLELADAVLIEWQRFGPAISQYCIIDGVEHSARPNDHRITFKLSETTIA</sequence>
<feature type="domain" description="YqbQ/XkdQ" evidence="1">
    <location>
        <begin position="242"/>
        <end position="409"/>
    </location>
</feature>